<organism evidence="1 2">
    <name type="scientific">Deinococcus budaensis</name>
    <dbReference type="NCBI Taxonomy" id="1665626"/>
    <lineage>
        <taxon>Bacteria</taxon>
        <taxon>Thermotogati</taxon>
        <taxon>Deinococcota</taxon>
        <taxon>Deinococci</taxon>
        <taxon>Deinococcales</taxon>
        <taxon>Deinococcaceae</taxon>
        <taxon>Deinococcus</taxon>
    </lineage>
</organism>
<comment type="caution">
    <text evidence="1">The sequence shown here is derived from an EMBL/GenBank/DDBJ whole genome shotgun (WGS) entry which is preliminary data.</text>
</comment>
<dbReference type="RefSeq" id="WP_184031436.1">
    <property type="nucleotide sequence ID" value="NZ_JACHFN010000016.1"/>
</dbReference>
<proteinExistence type="predicted"/>
<keyword evidence="2" id="KW-1185">Reference proteome</keyword>
<evidence type="ECO:0000313" key="2">
    <source>
        <dbReference type="Proteomes" id="UP000525389"/>
    </source>
</evidence>
<name>A0A7W8GIE1_9DEIO</name>
<reference evidence="1 2" key="1">
    <citation type="submission" date="2020-08" db="EMBL/GenBank/DDBJ databases">
        <title>Genomic Encyclopedia of Type Strains, Phase IV (KMG-IV): sequencing the most valuable type-strain genomes for metagenomic binning, comparative biology and taxonomic classification.</title>
        <authorList>
            <person name="Goeker M."/>
        </authorList>
    </citation>
    <scope>NUCLEOTIDE SEQUENCE [LARGE SCALE GENOMIC DNA]</scope>
    <source>
        <strain evidence="1 2">DSM 101791</strain>
    </source>
</reference>
<dbReference type="AlphaFoldDB" id="A0A7W8GIE1"/>
<sequence>MNLTRWGRGGLILGLSGVAPAGGGGPPGPLTRDAALRGLPGVTVTEAPSGDFEEDSARWMTGVGYTYAVQVRVGERAERVLLSPGAIRNSAMVNDLLACVETTQPTAAQRQALVTVARGFLTACAPTLAAQAQSVWGGLTSHHGAGALGWQDR</sequence>
<accession>A0A7W8GIE1</accession>
<dbReference type="Proteomes" id="UP000525389">
    <property type="component" value="Unassembled WGS sequence"/>
</dbReference>
<evidence type="ECO:0000313" key="1">
    <source>
        <dbReference type="EMBL" id="MBB5235853.1"/>
    </source>
</evidence>
<gene>
    <name evidence="1" type="ORF">HNQ09_003317</name>
</gene>
<dbReference type="EMBL" id="JACHFN010000016">
    <property type="protein sequence ID" value="MBB5235853.1"/>
    <property type="molecule type" value="Genomic_DNA"/>
</dbReference>
<protein>
    <submittedName>
        <fullName evidence="1">Uncharacterized protein</fullName>
    </submittedName>
</protein>